<organism evidence="1">
    <name type="scientific">Arundo donax</name>
    <name type="common">Giant reed</name>
    <name type="synonym">Donax arundinaceus</name>
    <dbReference type="NCBI Taxonomy" id="35708"/>
    <lineage>
        <taxon>Eukaryota</taxon>
        <taxon>Viridiplantae</taxon>
        <taxon>Streptophyta</taxon>
        <taxon>Embryophyta</taxon>
        <taxon>Tracheophyta</taxon>
        <taxon>Spermatophyta</taxon>
        <taxon>Magnoliopsida</taxon>
        <taxon>Liliopsida</taxon>
        <taxon>Poales</taxon>
        <taxon>Poaceae</taxon>
        <taxon>PACMAD clade</taxon>
        <taxon>Arundinoideae</taxon>
        <taxon>Arundineae</taxon>
        <taxon>Arundo</taxon>
    </lineage>
</organism>
<accession>A0A0A9BR50</accession>
<dbReference type="AlphaFoldDB" id="A0A0A9BR50"/>
<proteinExistence type="predicted"/>
<reference evidence="1" key="1">
    <citation type="submission" date="2014-09" db="EMBL/GenBank/DDBJ databases">
        <authorList>
            <person name="Magalhaes I.L.F."/>
            <person name="Oliveira U."/>
            <person name="Santos F.R."/>
            <person name="Vidigal T.H.D.A."/>
            <person name="Brescovit A.D."/>
            <person name="Santos A.J."/>
        </authorList>
    </citation>
    <scope>NUCLEOTIDE SEQUENCE</scope>
    <source>
        <tissue evidence="1">Shoot tissue taken approximately 20 cm above the soil surface</tissue>
    </source>
</reference>
<protein>
    <submittedName>
        <fullName evidence="1">Uncharacterized protein</fullName>
    </submittedName>
</protein>
<name>A0A0A9BR50_ARUDO</name>
<dbReference type="EMBL" id="GBRH01234295">
    <property type="protein sequence ID" value="JAD63600.1"/>
    <property type="molecule type" value="Transcribed_RNA"/>
</dbReference>
<sequence length="30" mass="3513">MEMVKQDNRRELSAKVNIKILLHGLVNSYL</sequence>
<reference evidence="1" key="2">
    <citation type="journal article" date="2015" name="Data Brief">
        <title>Shoot transcriptome of the giant reed, Arundo donax.</title>
        <authorList>
            <person name="Barrero R.A."/>
            <person name="Guerrero F.D."/>
            <person name="Moolhuijzen P."/>
            <person name="Goolsby J.A."/>
            <person name="Tidwell J."/>
            <person name="Bellgard S.E."/>
            <person name="Bellgard M.I."/>
        </authorList>
    </citation>
    <scope>NUCLEOTIDE SEQUENCE</scope>
    <source>
        <tissue evidence="1">Shoot tissue taken approximately 20 cm above the soil surface</tissue>
    </source>
</reference>
<evidence type="ECO:0000313" key="1">
    <source>
        <dbReference type="EMBL" id="JAD63600.1"/>
    </source>
</evidence>